<dbReference type="Gene3D" id="3.30.300.30">
    <property type="match status" value="1"/>
</dbReference>
<name>A0AAV0VFX5_9STRA</name>
<dbReference type="AlphaFoldDB" id="A0AAV0VFX5"/>
<evidence type="ECO:0000313" key="3">
    <source>
        <dbReference type="Proteomes" id="UP001162029"/>
    </source>
</evidence>
<dbReference type="Pfam" id="PF13193">
    <property type="entry name" value="AMP-binding_C"/>
    <property type="match status" value="1"/>
</dbReference>
<dbReference type="InterPro" id="IPR025110">
    <property type="entry name" value="AMP-bd_C"/>
</dbReference>
<comment type="caution">
    <text evidence="2">The sequence shown here is derived from an EMBL/GenBank/DDBJ whole genome shotgun (WGS) entry which is preliminary data.</text>
</comment>
<dbReference type="SUPFAM" id="SSF56801">
    <property type="entry name" value="Acetyl-CoA synthetase-like"/>
    <property type="match status" value="1"/>
</dbReference>
<keyword evidence="3" id="KW-1185">Reference proteome</keyword>
<evidence type="ECO:0000313" key="2">
    <source>
        <dbReference type="EMBL" id="CAI5746785.1"/>
    </source>
</evidence>
<sequence>MRWGHHRVAPGTIIKQVVRDVCEQMGSFVCLKDVGLVDALPKTRSGKIMRATIKAVVDSDPFRVPATIDDVAVLDDIRVELQKLGYAKTKSVVTGE</sequence>
<protein>
    <recommendedName>
        <fullName evidence="1">AMP-binding enzyme C-terminal domain-containing protein</fullName>
    </recommendedName>
</protein>
<dbReference type="GO" id="GO:0050218">
    <property type="term" value="F:propionate-CoA ligase activity"/>
    <property type="evidence" value="ECO:0007669"/>
    <property type="project" value="TreeGrafter"/>
</dbReference>
<gene>
    <name evidence="2" type="ORF">PDE001_LOCUS11746</name>
</gene>
<dbReference type="PANTHER" id="PTHR43347:SF3">
    <property type="entry name" value="ACYL-COA SYNTHETASE SHORT-CHAIN FAMILY MEMBER 3, MITOCHONDRIAL"/>
    <property type="match status" value="1"/>
</dbReference>
<reference evidence="2" key="1">
    <citation type="submission" date="2022-12" db="EMBL/GenBank/DDBJ databases">
        <authorList>
            <person name="Webb A."/>
        </authorList>
    </citation>
    <scope>NUCLEOTIDE SEQUENCE</scope>
    <source>
        <strain evidence="2">Pd1</strain>
    </source>
</reference>
<evidence type="ECO:0000259" key="1">
    <source>
        <dbReference type="Pfam" id="PF13193"/>
    </source>
</evidence>
<dbReference type="InterPro" id="IPR045851">
    <property type="entry name" value="AMP-bd_C_sf"/>
</dbReference>
<dbReference type="Proteomes" id="UP001162029">
    <property type="component" value="Unassembled WGS sequence"/>
</dbReference>
<dbReference type="EMBL" id="CANTFM010002624">
    <property type="protein sequence ID" value="CAI5746785.1"/>
    <property type="molecule type" value="Genomic_DNA"/>
</dbReference>
<proteinExistence type="predicted"/>
<accession>A0AAV0VFX5</accession>
<organism evidence="2 3">
    <name type="scientific">Peronospora destructor</name>
    <dbReference type="NCBI Taxonomy" id="86335"/>
    <lineage>
        <taxon>Eukaryota</taxon>
        <taxon>Sar</taxon>
        <taxon>Stramenopiles</taxon>
        <taxon>Oomycota</taxon>
        <taxon>Peronosporomycetes</taxon>
        <taxon>Peronosporales</taxon>
        <taxon>Peronosporaceae</taxon>
        <taxon>Peronospora</taxon>
    </lineage>
</organism>
<feature type="domain" description="AMP-binding enzyme C-terminal" evidence="1">
    <location>
        <begin position="13"/>
        <end position="47"/>
    </location>
</feature>
<dbReference type="PANTHER" id="PTHR43347">
    <property type="entry name" value="ACYL-COA SYNTHETASE"/>
    <property type="match status" value="1"/>
</dbReference>